<name>A0A9P4NFZ9_9PEZI</name>
<dbReference type="InterPro" id="IPR027417">
    <property type="entry name" value="P-loop_NTPase"/>
</dbReference>
<reference evidence="2" key="1">
    <citation type="journal article" date="2020" name="Stud. Mycol.">
        <title>101 Dothideomycetes genomes: a test case for predicting lifestyles and emergence of pathogens.</title>
        <authorList>
            <person name="Haridas S."/>
            <person name="Albert R."/>
            <person name="Binder M."/>
            <person name="Bloem J."/>
            <person name="Labutti K."/>
            <person name="Salamov A."/>
            <person name="Andreopoulos B."/>
            <person name="Baker S."/>
            <person name="Barry K."/>
            <person name="Bills G."/>
            <person name="Bluhm B."/>
            <person name="Cannon C."/>
            <person name="Castanera R."/>
            <person name="Culley D."/>
            <person name="Daum C."/>
            <person name="Ezra D."/>
            <person name="Gonzalez J."/>
            <person name="Henrissat B."/>
            <person name="Kuo A."/>
            <person name="Liang C."/>
            <person name="Lipzen A."/>
            <person name="Lutzoni F."/>
            <person name="Magnuson J."/>
            <person name="Mondo S."/>
            <person name="Nolan M."/>
            <person name="Ohm R."/>
            <person name="Pangilinan J."/>
            <person name="Park H.-J."/>
            <person name="Ramirez L."/>
            <person name="Alfaro M."/>
            <person name="Sun H."/>
            <person name="Tritt A."/>
            <person name="Yoshinaga Y."/>
            <person name="Zwiers L.-H."/>
            <person name="Turgeon B."/>
            <person name="Goodwin S."/>
            <person name="Spatafora J."/>
            <person name="Crous P."/>
            <person name="Grigoriev I."/>
        </authorList>
    </citation>
    <scope>NUCLEOTIDE SEQUENCE</scope>
    <source>
        <strain evidence="2">CBS 130266</strain>
    </source>
</reference>
<dbReference type="Proteomes" id="UP000800235">
    <property type="component" value="Unassembled WGS sequence"/>
</dbReference>
<evidence type="ECO:0000313" key="2">
    <source>
        <dbReference type="EMBL" id="KAF2419610.1"/>
    </source>
</evidence>
<dbReference type="InterPro" id="IPR001650">
    <property type="entry name" value="Helicase_C-like"/>
</dbReference>
<dbReference type="Pfam" id="PF00271">
    <property type="entry name" value="Helicase_C"/>
    <property type="match status" value="1"/>
</dbReference>
<evidence type="ECO:0000313" key="3">
    <source>
        <dbReference type="Proteomes" id="UP000800235"/>
    </source>
</evidence>
<dbReference type="Gene3D" id="3.40.50.300">
    <property type="entry name" value="P-loop containing nucleotide triphosphate hydrolases"/>
    <property type="match status" value="1"/>
</dbReference>
<proteinExistence type="predicted"/>
<accession>A0A9P4NFZ9</accession>
<protein>
    <recommendedName>
        <fullName evidence="1">Helicase C-terminal domain-containing protein</fullName>
    </recommendedName>
</protein>
<comment type="caution">
    <text evidence="2">The sequence shown here is derived from an EMBL/GenBank/DDBJ whole genome shotgun (WGS) entry which is preliminary data.</text>
</comment>
<organism evidence="2 3">
    <name type="scientific">Tothia fuscella</name>
    <dbReference type="NCBI Taxonomy" id="1048955"/>
    <lineage>
        <taxon>Eukaryota</taxon>
        <taxon>Fungi</taxon>
        <taxon>Dikarya</taxon>
        <taxon>Ascomycota</taxon>
        <taxon>Pezizomycotina</taxon>
        <taxon>Dothideomycetes</taxon>
        <taxon>Pleosporomycetidae</taxon>
        <taxon>Venturiales</taxon>
        <taxon>Cylindrosympodiaceae</taxon>
        <taxon>Tothia</taxon>
    </lineage>
</organism>
<dbReference type="SUPFAM" id="SSF52540">
    <property type="entry name" value="P-loop containing nucleoside triphosphate hydrolases"/>
    <property type="match status" value="1"/>
</dbReference>
<dbReference type="AlphaFoldDB" id="A0A9P4NFZ9"/>
<dbReference type="EMBL" id="MU007118">
    <property type="protein sequence ID" value="KAF2419610.1"/>
    <property type="molecule type" value="Genomic_DNA"/>
</dbReference>
<gene>
    <name evidence="2" type="ORF">EJ08DRAFT_683591</name>
</gene>
<feature type="domain" description="Helicase C-terminal" evidence="1">
    <location>
        <begin position="103"/>
        <end position="197"/>
    </location>
</feature>
<evidence type="ECO:0000259" key="1">
    <source>
        <dbReference type="Pfam" id="PF00271"/>
    </source>
</evidence>
<sequence length="257" mass="29447">MARIEKLILYGFEPWDFVEDAKLISIIAAAQASASGYQLAFLNAMYTPLLESTIRDLLPFPETQFLCCKMDVLLGKFVHNHVVWSEDPTWEDPMSMRTRHCMLEKLLSERVSVGTTALIMHNYKEQVGGLVRVVKAASTSTRSLNVGYLDSTKDYHMRDATVNTFNNGKTNVLITTRRILSKYQFSSVPILVLLELPREPVELIGLVPWFQELSWKHNEPAQIFAFYNLHRDKRVLLSLKAVMEDEGVEVPPVFRRI</sequence>
<keyword evidence="3" id="KW-1185">Reference proteome</keyword>